<name>A0A6A6JL71_WESOR</name>
<evidence type="ECO:0000313" key="1">
    <source>
        <dbReference type="EMBL" id="KAF2277242.1"/>
    </source>
</evidence>
<organism evidence="1 2">
    <name type="scientific">Westerdykella ornata</name>
    <dbReference type="NCBI Taxonomy" id="318751"/>
    <lineage>
        <taxon>Eukaryota</taxon>
        <taxon>Fungi</taxon>
        <taxon>Dikarya</taxon>
        <taxon>Ascomycota</taxon>
        <taxon>Pezizomycotina</taxon>
        <taxon>Dothideomycetes</taxon>
        <taxon>Pleosporomycetidae</taxon>
        <taxon>Pleosporales</taxon>
        <taxon>Sporormiaceae</taxon>
        <taxon>Westerdykella</taxon>
    </lineage>
</organism>
<evidence type="ECO:0000313" key="2">
    <source>
        <dbReference type="Proteomes" id="UP000800097"/>
    </source>
</evidence>
<dbReference type="EMBL" id="ML986491">
    <property type="protein sequence ID" value="KAF2277242.1"/>
    <property type="molecule type" value="Genomic_DNA"/>
</dbReference>
<dbReference type="AlphaFoldDB" id="A0A6A6JL71"/>
<gene>
    <name evidence="1" type="ORF">EI97DRAFT_314308</name>
</gene>
<sequence length="181" mass="20581">MFTYKTVCIASESRFDLQCLGDLKKLKVCLRCRALRPPTVPWWGFTCQILYTFYSAAYRKRLLDGWIRRWWPRGSVLYQGGLSGCRHLGEGRAREGMGMEDCTLAYGIGCLLLSRICIPTNSSIKWALLGISMDGLRFCFCFLSWQISGGGEGIPRSVVTALSAMRRPPLFHNRLCHNKSR</sequence>
<proteinExistence type="predicted"/>
<dbReference type="Proteomes" id="UP000800097">
    <property type="component" value="Unassembled WGS sequence"/>
</dbReference>
<protein>
    <submittedName>
        <fullName evidence="1">Uncharacterized protein</fullName>
    </submittedName>
</protein>
<dbReference type="RefSeq" id="XP_033654781.1">
    <property type="nucleotide sequence ID" value="XM_033794637.1"/>
</dbReference>
<reference evidence="1" key="1">
    <citation type="journal article" date="2020" name="Stud. Mycol.">
        <title>101 Dothideomycetes genomes: a test case for predicting lifestyles and emergence of pathogens.</title>
        <authorList>
            <person name="Haridas S."/>
            <person name="Albert R."/>
            <person name="Binder M."/>
            <person name="Bloem J."/>
            <person name="Labutti K."/>
            <person name="Salamov A."/>
            <person name="Andreopoulos B."/>
            <person name="Baker S."/>
            <person name="Barry K."/>
            <person name="Bills G."/>
            <person name="Bluhm B."/>
            <person name="Cannon C."/>
            <person name="Castanera R."/>
            <person name="Culley D."/>
            <person name="Daum C."/>
            <person name="Ezra D."/>
            <person name="Gonzalez J."/>
            <person name="Henrissat B."/>
            <person name="Kuo A."/>
            <person name="Liang C."/>
            <person name="Lipzen A."/>
            <person name="Lutzoni F."/>
            <person name="Magnuson J."/>
            <person name="Mondo S."/>
            <person name="Nolan M."/>
            <person name="Ohm R."/>
            <person name="Pangilinan J."/>
            <person name="Park H.-J."/>
            <person name="Ramirez L."/>
            <person name="Alfaro M."/>
            <person name="Sun H."/>
            <person name="Tritt A."/>
            <person name="Yoshinaga Y."/>
            <person name="Zwiers L.-H."/>
            <person name="Turgeon B."/>
            <person name="Goodwin S."/>
            <person name="Spatafora J."/>
            <person name="Crous P."/>
            <person name="Grigoriev I."/>
        </authorList>
    </citation>
    <scope>NUCLEOTIDE SEQUENCE</scope>
    <source>
        <strain evidence="1">CBS 379.55</strain>
    </source>
</reference>
<accession>A0A6A6JL71</accession>
<dbReference type="GeneID" id="54547812"/>
<keyword evidence="2" id="KW-1185">Reference proteome</keyword>